<evidence type="ECO:0000313" key="10">
    <source>
        <dbReference type="Proteomes" id="UP001500503"/>
    </source>
</evidence>
<keyword evidence="6" id="KW-0408">Iron</keyword>
<feature type="transmembrane region" description="Helical" evidence="8">
    <location>
        <begin position="74"/>
        <end position="96"/>
    </location>
</feature>
<dbReference type="SUPFAM" id="SSF81343">
    <property type="entry name" value="Fumarate reductase respiratory complex transmembrane subunits"/>
    <property type="match status" value="1"/>
</dbReference>
<keyword evidence="4" id="KW-0479">Metal-binding</keyword>
<gene>
    <name evidence="9" type="ORF">GCM10023191_051600</name>
</gene>
<sequence length="130" mass="13974">MNVLSRSGRGPDTAHRAVSGRLVAYLLIRVTGVLLAVLVLGHFTVTHITTDVARTGPAFVGRRWHSALWVTWDWLMLAAVLAHAGCGLWVVVEDYVTGPIARRRAHALLVTVTCVLMIVGSVVVADVVLG</sequence>
<comment type="caution">
    <text evidence="9">The sequence shown here is derived from an EMBL/GenBank/DDBJ whole genome shotgun (WGS) entry which is preliminary data.</text>
</comment>
<keyword evidence="10" id="KW-1185">Reference proteome</keyword>
<evidence type="ECO:0000256" key="4">
    <source>
        <dbReference type="ARBA" id="ARBA00022723"/>
    </source>
</evidence>
<evidence type="ECO:0000256" key="7">
    <source>
        <dbReference type="ARBA" id="ARBA00023136"/>
    </source>
</evidence>
<evidence type="ECO:0000256" key="6">
    <source>
        <dbReference type="ARBA" id="ARBA00023004"/>
    </source>
</evidence>
<evidence type="ECO:0000256" key="1">
    <source>
        <dbReference type="ARBA" id="ARBA00004370"/>
    </source>
</evidence>
<keyword evidence="2" id="KW-0349">Heme</keyword>
<evidence type="ECO:0000313" key="9">
    <source>
        <dbReference type="EMBL" id="GAA4501492.1"/>
    </source>
</evidence>
<evidence type="ECO:0000256" key="3">
    <source>
        <dbReference type="ARBA" id="ARBA00022692"/>
    </source>
</evidence>
<evidence type="ECO:0008006" key="11">
    <source>
        <dbReference type="Google" id="ProtNLM"/>
    </source>
</evidence>
<accession>A0ABP8QFU9</accession>
<dbReference type="InterPro" id="IPR000701">
    <property type="entry name" value="SuccDH_FuR_B_TM-su"/>
</dbReference>
<keyword evidence="7 8" id="KW-0472">Membrane</keyword>
<dbReference type="Gene3D" id="1.20.1300.10">
    <property type="entry name" value="Fumarate reductase/succinate dehydrogenase, transmembrane subunit"/>
    <property type="match status" value="1"/>
</dbReference>
<proteinExistence type="predicted"/>
<keyword evidence="5 8" id="KW-1133">Transmembrane helix</keyword>
<reference evidence="10" key="1">
    <citation type="journal article" date="2019" name="Int. J. Syst. Evol. Microbiol.">
        <title>The Global Catalogue of Microorganisms (GCM) 10K type strain sequencing project: providing services to taxonomists for standard genome sequencing and annotation.</title>
        <authorList>
            <consortium name="The Broad Institute Genomics Platform"/>
            <consortium name="The Broad Institute Genome Sequencing Center for Infectious Disease"/>
            <person name="Wu L."/>
            <person name="Ma J."/>
        </authorList>
    </citation>
    <scope>NUCLEOTIDE SEQUENCE [LARGE SCALE GENOMIC DNA]</scope>
    <source>
        <strain evidence="10">JCM 17933</strain>
    </source>
</reference>
<evidence type="ECO:0000256" key="5">
    <source>
        <dbReference type="ARBA" id="ARBA00022989"/>
    </source>
</evidence>
<feature type="transmembrane region" description="Helical" evidence="8">
    <location>
        <begin position="108"/>
        <end position="129"/>
    </location>
</feature>
<dbReference type="EMBL" id="BAABHF010000026">
    <property type="protein sequence ID" value="GAA4501492.1"/>
    <property type="molecule type" value="Genomic_DNA"/>
</dbReference>
<evidence type="ECO:0000256" key="8">
    <source>
        <dbReference type="SAM" id="Phobius"/>
    </source>
</evidence>
<dbReference type="RefSeq" id="WP_345468268.1">
    <property type="nucleotide sequence ID" value="NZ_BAABHF010000026.1"/>
</dbReference>
<keyword evidence="3 8" id="KW-0812">Transmembrane</keyword>
<organism evidence="9 10">
    <name type="scientific">Actinoallomurus oryzae</name>
    <dbReference type="NCBI Taxonomy" id="502180"/>
    <lineage>
        <taxon>Bacteria</taxon>
        <taxon>Bacillati</taxon>
        <taxon>Actinomycetota</taxon>
        <taxon>Actinomycetes</taxon>
        <taxon>Streptosporangiales</taxon>
        <taxon>Thermomonosporaceae</taxon>
        <taxon>Actinoallomurus</taxon>
    </lineage>
</organism>
<name>A0ABP8QFU9_9ACTN</name>
<dbReference type="Proteomes" id="UP001500503">
    <property type="component" value="Unassembled WGS sequence"/>
</dbReference>
<comment type="subcellular location">
    <subcellularLocation>
        <location evidence="1">Membrane</location>
    </subcellularLocation>
</comment>
<protein>
    <recommendedName>
        <fullName evidence="11">Succinate dehydrogenase hydrophobic membrane anchor subunit</fullName>
    </recommendedName>
</protein>
<dbReference type="InterPro" id="IPR034804">
    <property type="entry name" value="SQR/QFR_C/D"/>
</dbReference>
<dbReference type="Pfam" id="PF01127">
    <property type="entry name" value="Sdh_cyt"/>
    <property type="match status" value="1"/>
</dbReference>
<feature type="transmembrane region" description="Helical" evidence="8">
    <location>
        <begin position="22"/>
        <end position="45"/>
    </location>
</feature>
<evidence type="ECO:0000256" key="2">
    <source>
        <dbReference type="ARBA" id="ARBA00022617"/>
    </source>
</evidence>